<comment type="subcellular location">
    <subcellularLocation>
        <location evidence="1">Nucleus</location>
    </subcellularLocation>
</comment>
<reference evidence="5 6" key="1">
    <citation type="submission" date="2024-03" db="EMBL/GenBank/DDBJ databases">
        <authorList>
            <person name="Martinez-Hernandez J."/>
        </authorList>
    </citation>
    <scope>NUCLEOTIDE SEQUENCE [LARGE SCALE GENOMIC DNA]</scope>
</reference>
<proteinExistence type="predicted"/>
<dbReference type="InterPro" id="IPR001005">
    <property type="entry name" value="SANT/Myb"/>
</dbReference>
<dbReference type="InterPro" id="IPR009057">
    <property type="entry name" value="Homeodomain-like_sf"/>
</dbReference>
<dbReference type="PROSITE" id="PS50090">
    <property type="entry name" value="MYB_LIKE"/>
    <property type="match status" value="1"/>
</dbReference>
<dbReference type="PANTHER" id="PTHR45614">
    <property type="entry name" value="MYB PROTEIN-RELATED"/>
    <property type="match status" value="1"/>
</dbReference>
<accession>A0AAV1X545</accession>
<dbReference type="GO" id="GO:0005634">
    <property type="term" value="C:nucleus"/>
    <property type="evidence" value="ECO:0007669"/>
    <property type="project" value="UniProtKB-SubCell"/>
</dbReference>
<evidence type="ECO:0000313" key="5">
    <source>
        <dbReference type="EMBL" id="CAL0316682.1"/>
    </source>
</evidence>
<dbReference type="Gene3D" id="1.10.10.60">
    <property type="entry name" value="Homeodomain-like"/>
    <property type="match status" value="1"/>
</dbReference>
<evidence type="ECO:0000256" key="2">
    <source>
        <dbReference type="ARBA" id="ARBA00023242"/>
    </source>
</evidence>
<dbReference type="SMART" id="SM00717">
    <property type="entry name" value="SANT"/>
    <property type="match status" value="1"/>
</dbReference>
<comment type="caution">
    <text evidence="5">The sequence shown here is derived from an EMBL/GenBank/DDBJ whole genome shotgun (WGS) entry which is preliminary data.</text>
</comment>
<sequence length="321" mass="36844">MDFDPSFLYQFSDLSMISPKHTRNSEIPIMVPLQQTSTLVPPSPKNIFLTPSSDNSYTNWSLKNLVNSYYPIEFSPNNNAMEVSHEYLNNCKGFLDFPQEIPTQYDAIFQPHVGLSLAPPPHVFASMVLNPTLQDDISQITSQKIIASAYKERKITNTIKSQWTPEEDRVLVESKESWSEEEDLILIEAHKNVGNKWAEIAKRLIGRTENTVKNHWNATKRRLNTKRRVKKFINPSAELLLNYIKQVTTKALAKKEVKKSMNEVNLRSENQNDLNFHPVWYKNSENYHGNDGVDWILHSYAPMMVDAGERASGPGMKNYIA</sequence>
<feature type="domain" description="HTH myb-type" evidence="4">
    <location>
        <begin position="175"/>
        <end position="224"/>
    </location>
</feature>
<dbReference type="SUPFAM" id="SSF46689">
    <property type="entry name" value="Homeodomain-like"/>
    <property type="match status" value="1"/>
</dbReference>
<feature type="domain" description="Myb-like" evidence="3">
    <location>
        <begin position="175"/>
        <end position="220"/>
    </location>
</feature>
<keyword evidence="2" id="KW-0539">Nucleus</keyword>
<dbReference type="InterPro" id="IPR017930">
    <property type="entry name" value="Myb_dom"/>
</dbReference>
<dbReference type="PANTHER" id="PTHR45614:SF232">
    <property type="entry name" value="TRANSCRIPTION FACTOR MYB3R-2"/>
    <property type="match status" value="1"/>
</dbReference>
<dbReference type="InterPro" id="IPR050560">
    <property type="entry name" value="MYB_TF"/>
</dbReference>
<dbReference type="GO" id="GO:0000978">
    <property type="term" value="F:RNA polymerase II cis-regulatory region sequence-specific DNA binding"/>
    <property type="evidence" value="ECO:0007669"/>
    <property type="project" value="TreeGrafter"/>
</dbReference>
<keyword evidence="6" id="KW-1185">Reference proteome</keyword>
<dbReference type="PROSITE" id="PS51294">
    <property type="entry name" value="HTH_MYB"/>
    <property type="match status" value="1"/>
</dbReference>
<organism evidence="5 6">
    <name type="scientific">Lupinus luteus</name>
    <name type="common">European yellow lupine</name>
    <dbReference type="NCBI Taxonomy" id="3873"/>
    <lineage>
        <taxon>Eukaryota</taxon>
        <taxon>Viridiplantae</taxon>
        <taxon>Streptophyta</taxon>
        <taxon>Embryophyta</taxon>
        <taxon>Tracheophyta</taxon>
        <taxon>Spermatophyta</taxon>
        <taxon>Magnoliopsida</taxon>
        <taxon>eudicotyledons</taxon>
        <taxon>Gunneridae</taxon>
        <taxon>Pentapetalae</taxon>
        <taxon>rosids</taxon>
        <taxon>fabids</taxon>
        <taxon>Fabales</taxon>
        <taxon>Fabaceae</taxon>
        <taxon>Papilionoideae</taxon>
        <taxon>50 kb inversion clade</taxon>
        <taxon>genistoids sensu lato</taxon>
        <taxon>core genistoids</taxon>
        <taxon>Genisteae</taxon>
        <taxon>Lupinus</taxon>
    </lineage>
</organism>
<evidence type="ECO:0000256" key="1">
    <source>
        <dbReference type="ARBA" id="ARBA00004123"/>
    </source>
</evidence>
<dbReference type="CDD" id="cd00167">
    <property type="entry name" value="SANT"/>
    <property type="match status" value="1"/>
</dbReference>
<protein>
    <submittedName>
        <fullName evidence="5">Uncharacterized protein</fullName>
    </submittedName>
</protein>
<dbReference type="Proteomes" id="UP001497480">
    <property type="component" value="Unassembled WGS sequence"/>
</dbReference>
<dbReference type="GO" id="GO:0000981">
    <property type="term" value="F:DNA-binding transcription factor activity, RNA polymerase II-specific"/>
    <property type="evidence" value="ECO:0007669"/>
    <property type="project" value="TreeGrafter"/>
</dbReference>
<gene>
    <name evidence="5" type="ORF">LLUT_LOCUS17742</name>
</gene>
<evidence type="ECO:0000259" key="3">
    <source>
        <dbReference type="PROSITE" id="PS50090"/>
    </source>
</evidence>
<dbReference type="EMBL" id="CAXHTB010000012">
    <property type="protein sequence ID" value="CAL0316682.1"/>
    <property type="molecule type" value="Genomic_DNA"/>
</dbReference>
<dbReference type="Pfam" id="PF00249">
    <property type="entry name" value="Myb_DNA-binding"/>
    <property type="match status" value="1"/>
</dbReference>
<evidence type="ECO:0000259" key="4">
    <source>
        <dbReference type="PROSITE" id="PS51294"/>
    </source>
</evidence>
<name>A0AAV1X545_LUPLU</name>
<evidence type="ECO:0000313" key="6">
    <source>
        <dbReference type="Proteomes" id="UP001497480"/>
    </source>
</evidence>
<dbReference type="AlphaFoldDB" id="A0AAV1X545"/>